<feature type="transmembrane region" description="Helical" evidence="1">
    <location>
        <begin position="70"/>
        <end position="94"/>
    </location>
</feature>
<name>Q8GPE7_STRTR</name>
<organism evidence="2">
    <name type="scientific">Streptococcus thermophilus</name>
    <dbReference type="NCBI Taxonomy" id="1308"/>
    <lineage>
        <taxon>Bacteria</taxon>
        <taxon>Bacillati</taxon>
        <taxon>Bacillota</taxon>
        <taxon>Bacilli</taxon>
        <taxon>Lactobacillales</taxon>
        <taxon>Streptococcaceae</taxon>
        <taxon>Streptococcus</taxon>
    </lineage>
</organism>
<keyword evidence="1" id="KW-1133">Transmembrane helix</keyword>
<accession>Q8GPE7</accession>
<evidence type="ECO:0000313" key="2">
    <source>
        <dbReference type="EMBL" id="AAN63689.1"/>
    </source>
</evidence>
<feature type="transmembrane region" description="Helical" evidence="1">
    <location>
        <begin position="237"/>
        <end position="256"/>
    </location>
</feature>
<feature type="transmembrane region" description="Helical" evidence="1">
    <location>
        <begin position="191"/>
        <end position="216"/>
    </location>
</feature>
<keyword evidence="1" id="KW-0812">Transmembrane</keyword>
<keyword evidence="1" id="KW-0472">Membrane</keyword>
<dbReference type="EMBL" id="AF454495">
    <property type="protein sequence ID" value="AAN63689.1"/>
    <property type="molecule type" value="Genomic_DNA"/>
</dbReference>
<proteinExistence type="predicted"/>
<feature type="transmembrane region" description="Helical" evidence="1">
    <location>
        <begin position="12"/>
        <end position="36"/>
    </location>
</feature>
<feature type="transmembrane region" description="Helical" evidence="1">
    <location>
        <begin position="161"/>
        <end position="179"/>
    </location>
</feature>
<sequence length="394" mass="44607">MKIRLSNLSCILYYVALAIVIVANILFVESTLINFFSIDKGVWLGLCENVSWILLLFRSVFLEKYSKKEVLIIAFLLSLSGISMIMSGGSHLLLNSIVFLISSKNVNFSKIVKVALLSNILGVGITLIMALTGLIEANAVSRVYDGTRVVMRFSLGFLQPNYLGSHLFIICLCIAFIYFKRMPFKTISVIVILDVFIYMTCYSRTNFILVISILIVSVVANKVDTIQLNGHSVIKKILTILPIAIFIAIVICSIFYSDFWLGTINKLMSNRLLYSHEYFNNYGFSILGQPVDFSEITTRAYTIDCAYIYLAIRFGVIWAFLFPCVYTQICKRAIQINRLDIVVLVVTVALWGISETYYFRIQYNFSLILMGIFLFTNGNQLLEGENDNSNEVIV</sequence>
<protein>
    <submittedName>
        <fullName evidence="2">Eps4N</fullName>
    </submittedName>
</protein>
<feature type="transmembrane region" description="Helical" evidence="1">
    <location>
        <begin position="306"/>
        <end position="327"/>
    </location>
</feature>
<feature type="transmembrane region" description="Helical" evidence="1">
    <location>
        <begin position="339"/>
        <end position="359"/>
    </location>
</feature>
<evidence type="ECO:0000256" key="1">
    <source>
        <dbReference type="SAM" id="Phobius"/>
    </source>
</evidence>
<gene>
    <name evidence="2" type="primary">eps4N</name>
</gene>
<dbReference type="AlphaFoldDB" id="Q8GPE7"/>
<reference evidence="2" key="1">
    <citation type="submission" date="2001-12" db="EMBL/GenBank/DDBJ databases">
        <title>Diversity of eps operons in Streptococcus thermophilus.</title>
        <authorList>
            <person name="Rallu F."/>
            <person name="Ehrlich D.S."/>
            <person name="Renault P."/>
        </authorList>
    </citation>
    <scope>NUCLEOTIDE SEQUENCE</scope>
</reference>
<feature type="transmembrane region" description="Helical" evidence="1">
    <location>
        <begin position="114"/>
        <end position="140"/>
    </location>
</feature>